<comment type="cofactor">
    <cofactor evidence="2">
        <name>Mg(2+)</name>
        <dbReference type="ChEBI" id="CHEBI:18420"/>
    </cofactor>
    <text evidence="2">Binds 2 magnesium ions per subunit.</text>
</comment>
<dbReference type="AlphaFoldDB" id="A0A935PWY0"/>
<dbReference type="PANTHER" id="PTHR10291:SF0">
    <property type="entry name" value="DEHYDRODOLICHYL DIPHOSPHATE SYNTHASE 2"/>
    <property type="match status" value="1"/>
</dbReference>
<comment type="caution">
    <text evidence="3">The sequence shown here is derived from an EMBL/GenBank/DDBJ whole genome shotgun (WGS) entry which is preliminary data.</text>
</comment>
<feature type="binding site" evidence="2">
    <location>
        <begin position="71"/>
        <end position="73"/>
    </location>
    <ligand>
        <name>substrate</name>
    </ligand>
</feature>
<dbReference type="Proteomes" id="UP000697998">
    <property type="component" value="Unassembled WGS sequence"/>
</dbReference>
<feature type="binding site" evidence="2">
    <location>
        <position position="39"/>
    </location>
    <ligand>
        <name>substrate</name>
    </ligand>
</feature>
<comment type="subunit">
    <text evidence="2">Homodimer.</text>
</comment>
<sequence length="264" mass="30056">MMHFTSSTRNVPTTSAVPRHVAIIMDGNGRWAKSHSLPRFAGHHRGVETVRATVKRCLECGIEYLTLFAFSSENWRRPQEEVRLLMQLFIRALKQEVKKLDRNGVRLRVVGELSRFEPELQALIHASEQQTAGNTRLVLTIAANYGGRWDILQAVRRMLISDPEKGGGWDESDLAPHLAMSYAPEPDLFIRTGGEQRISNFLLWQLAYSELYFTEVLWPEFDALAFEAALASYRLRERRFGRTSEQLSTAPLPTVSPTDTRLDA</sequence>
<dbReference type="InterPro" id="IPR036424">
    <property type="entry name" value="UPP_synth-like_sf"/>
</dbReference>
<gene>
    <name evidence="3" type="primary">uppS</name>
    <name evidence="3" type="ORF">IPJ27_04445</name>
</gene>
<comment type="similarity">
    <text evidence="2">Belongs to the UPP synthase family.</text>
</comment>
<keyword evidence="2" id="KW-0460">Magnesium</keyword>
<dbReference type="PROSITE" id="PS01066">
    <property type="entry name" value="UPP_SYNTHASE"/>
    <property type="match status" value="1"/>
</dbReference>
<evidence type="ECO:0000256" key="2">
    <source>
        <dbReference type="HAMAP-Rule" id="MF_01139"/>
    </source>
</evidence>
<dbReference type="FunFam" id="3.40.1180.10:FF:000001">
    <property type="entry name" value="(2E,6E)-farnesyl-diphosphate-specific ditrans,polycis-undecaprenyl-diphosphate synthase"/>
    <property type="match status" value="1"/>
</dbReference>
<keyword evidence="2" id="KW-0479">Metal-binding</keyword>
<name>A0A935PWY0_9PROT</name>
<protein>
    <recommendedName>
        <fullName evidence="2">Isoprenyl transferase</fullName>
        <ecNumber evidence="2">2.5.1.-</ecNumber>
    </recommendedName>
</protein>
<feature type="binding site" evidence="2">
    <location>
        <position position="77"/>
    </location>
    <ligand>
        <name>substrate</name>
    </ligand>
</feature>
<accession>A0A935PWY0</accession>
<feature type="binding site" evidence="2">
    <location>
        <position position="31"/>
    </location>
    <ligand>
        <name>substrate</name>
    </ligand>
</feature>
<dbReference type="GO" id="GO:0005829">
    <property type="term" value="C:cytosol"/>
    <property type="evidence" value="ECO:0007669"/>
    <property type="project" value="TreeGrafter"/>
</dbReference>
<dbReference type="EMBL" id="JADJMH010000002">
    <property type="protein sequence ID" value="MBK7674059.1"/>
    <property type="molecule type" value="Genomic_DNA"/>
</dbReference>
<dbReference type="InterPro" id="IPR001441">
    <property type="entry name" value="UPP_synth-like"/>
</dbReference>
<dbReference type="HAMAP" id="MF_01139">
    <property type="entry name" value="ISPT"/>
    <property type="match status" value="1"/>
</dbReference>
<feature type="binding site" evidence="2">
    <location>
        <position position="43"/>
    </location>
    <ligand>
        <name>substrate</name>
    </ligand>
</feature>
<dbReference type="Pfam" id="PF01255">
    <property type="entry name" value="Prenyltransf"/>
    <property type="match status" value="1"/>
</dbReference>
<dbReference type="GO" id="GO:0008834">
    <property type="term" value="F:ditrans,polycis-undecaprenyl-diphosphate synthase [(2E,6E)-farnesyl-diphosphate specific] activity"/>
    <property type="evidence" value="ECO:0007669"/>
    <property type="project" value="TreeGrafter"/>
</dbReference>
<reference evidence="3 4" key="1">
    <citation type="submission" date="2020-10" db="EMBL/GenBank/DDBJ databases">
        <title>Connecting structure to function with the recovery of over 1000 high-quality activated sludge metagenome-assembled genomes encoding full-length rRNA genes using long-read sequencing.</title>
        <authorList>
            <person name="Singleton C.M."/>
            <person name="Petriglieri F."/>
            <person name="Kristensen J.M."/>
            <person name="Kirkegaard R.H."/>
            <person name="Michaelsen T.Y."/>
            <person name="Andersen M.H."/>
            <person name="Karst S.M."/>
            <person name="Dueholm M.S."/>
            <person name="Nielsen P.H."/>
            <person name="Albertsen M."/>
        </authorList>
    </citation>
    <scope>NUCLEOTIDE SEQUENCE [LARGE SCALE GENOMIC DNA]</scope>
    <source>
        <strain evidence="3">EsbW_18-Q3-R4-48_BATAC.285</strain>
    </source>
</reference>
<evidence type="ECO:0000313" key="4">
    <source>
        <dbReference type="Proteomes" id="UP000697998"/>
    </source>
</evidence>
<feature type="active site" evidence="2">
    <location>
        <position position="26"/>
    </location>
</feature>
<dbReference type="PANTHER" id="PTHR10291">
    <property type="entry name" value="DEHYDRODOLICHYL DIPHOSPHATE SYNTHASE FAMILY MEMBER"/>
    <property type="match status" value="1"/>
</dbReference>
<feature type="active site" description="Proton acceptor" evidence="2">
    <location>
        <position position="74"/>
    </location>
</feature>
<feature type="binding site" evidence="2">
    <location>
        <begin position="27"/>
        <end position="30"/>
    </location>
    <ligand>
        <name>substrate</name>
    </ligand>
</feature>
<dbReference type="CDD" id="cd00475">
    <property type="entry name" value="Cis_IPPS"/>
    <property type="match status" value="1"/>
</dbReference>
<dbReference type="Gene3D" id="3.40.1180.10">
    <property type="entry name" value="Decaprenyl diphosphate synthase-like"/>
    <property type="match status" value="1"/>
</dbReference>
<feature type="binding site" evidence="2">
    <location>
        <position position="75"/>
    </location>
    <ligand>
        <name>substrate</name>
    </ligand>
</feature>
<dbReference type="InterPro" id="IPR018520">
    <property type="entry name" value="UPP_synth-like_CS"/>
</dbReference>
<keyword evidence="1 2" id="KW-0808">Transferase</keyword>
<dbReference type="SUPFAM" id="SSF64005">
    <property type="entry name" value="Undecaprenyl diphosphate synthase"/>
    <property type="match status" value="1"/>
</dbReference>
<proteinExistence type="inferred from homology"/>
<evidence type="ECO:0000256" key="1">
    <source>
        <dbReference type="ARBA" id="ARBA00022679"/>
    </source>
</evidence>
<dbReference type="EC" id="2.5.1.-" evidence="2"/>
<feature type="binding site" evidence="2">
    <location>
        <begin position="197"/>
        <end position="199"/>
    </location>
    <ligand>
        <name>substrate</name>
    </ligand>
</feature>
<dbReference type="GO" id="GO:0016094">
    <property type="term" value="P:polyprenol biosynthetic process"/>
    <property type="evidence" value="ECO:0007669"/>
    <property type="project" value="TreeGrafter"/>
</dbReference>
<feature type="binding site" evidence="2">
    <location>
        <position position="210"/>
    </location>
    <ligand>
        <name>Mg(2+)</name>
        <dbReference type="ChEBI" id="CHEBI:18420"/>
    </ligand>
</feature>
<organism evidence="3 4">
    <name type="scientific">Candidatus Accumulibacter proximus</name>
    <dbReference type="NCBI Taxonomy" id="2954385"/>
    <lineage>
        <taxon>Bacteria</taxon>
        <taxon>Pseudomonadati</taxon>
        <taxon>Pseudomonadota</taxon>
        <taxon>Betaproteobacteria</taxon>
        <taxon>Candidatus Accumulibacter</taxon>
    </lineage>
</organism>
<dbReference type="GO" id="GO:0000287">
    <property type="term" value="F:magnesium ion binding"/>
    <property type="evidence" value="ECO:0007669"/>
    <property type="project" value="UniProtKB-UniRule"/>
</dbReference>
<comment type="function">
    <text evidence="2">Catalyzes the condensation of isopentenyl diphosphate (IPP) with allylic pyrophosphates generating different type of terpenoids.</text>
</comment>
<evidence type="ECO:0000313" key="3">
    <source>
        <dbReference type="EMBL" id="MBK7674059.1"/>
    </source>
</evidence>
<feature type="binding site" evidence="2">
    <location>
        <position position="191"/>
    </location>
    <ligand>
        <name>substrate</name>
    </ligand>
</feature>
<dbReference type="NCBIfam" id="TIGR00055">
    <property type="entry name" value="uppS"/>
    <property type="match status" value="1"/>
</dbReference>
<feature type="binding site" evidence="2">
    <location>
        <position position="26"/>
    </location>
    <ligand>
        <name>Mg(2+)</name>
        <dbReference type="ChEBI" id="CHEBI:18420"/>
    </ligand>
</feature>